<dbReference type="EMBL" id="BLLK01000045">
    <property type="protein sequence ID" value="GFH52439.1"/>
    <property type="molecule type" value="Genomic_DNA"/>
</dbReference>
<comment type="caution">
    <text evidence="2">The sequence shown here is derived from an EMBL/GenBank/DDBJ whole genome shotgun (WGS) entry which is preliminary data.</text>
</comment>
<proteinExistence type="predicted"/>
<evidence type="ECO:0000313" key="2">
    <source>
        <dbReference type="EMBL" id="GFH52439.1"/>
    </source>
</evidence>
<evidence type="ECO:0000313" key="3">
    <source>
        <dbReference type="Proteomes" id="UP001054902"/>
    </source>
</evidence>
<gene>
    <name evidence="2" type="ORF">CTEN210_08915</name>
</gene>
<organism evidence="2 3">
    <name type="scientific">Chaetoceros tenuissimus</name>
    <dbReference type="NCBI Taxonomy" id="426638"/>
    <lineage>
        <taxon>Eukaryota</taxon>
        <taxon>Sar</taxon>
        <taxon>Stramenopiles</taxon>
        <taxon>Ochrophyta</taxon>
        <taxon>Bacillariophyta</taxon>
        <taxon>Coscinodiscophyceae</taxon>
        <taxon>Chaetocerotophycidae</taxon>
        <taxon>Chaetocerotales</taxon>
        <taxon>Chaetocerotaceae</taxon>
        <taxon>Chaetoceros</taxon>
    </lineage>
</organism>
<dbReference type="Proteomes" id="UP001054902">
    <property type="component" value="Unassembled WGS sequence"/>
</dbReference>
<feature type="compositionally biased region" description="Low complexity" evidence="1">
    <location>
        <begin position="282"/>
        <end position="308"/>
    </location>
</feature>
<name>A0AAD3CXJ6_9STRA</name>
<feature type="compositionally biased region" description="Polar residues" evidence="1">
    <location>
        <begin position="325"/>
        <end position="335"/>
    </location>
</feature>
<reference evidence="2 3" key="1">
    <citation type="journal article" date="2021" name="Sci. Rep.">
        <title>The genome of the diatom Chaetoceros tenuissimus carries an ancient integrated fragment of an extant virus.</title>
        <authorList>
            <person name="Hongo Y."/>
            <person name="Kimura K."/>
            <person name="Takaki Y."/>
            <person name="Yoshida Y."/>
            <person name="Baba S."/>
            <person name="Kobayashi G."/>
            <person name="Nagasaki K."/>
            <person name="Hano T."/>
            <person name="Tomaru Y."/>
        </authorList>
    </citation>
    <scope>NUCLEOTIDE SEQUENCE [LARGE SCALE GENOMIC DNA]</scope>
    <source>
        <strain evidence="2 3">NIES-3715</strain>
    </source>
</reference>
<keyword evidence="3" id="KW-1185">Reference proteome</keyword>
<feature type="region of interest" description="Disordered" evidence="1">
    <location>
        <begin position="273"/>
        <end position="343"/>
    </location>
</feature>
<dbReference type="AlphaFoldDB" id="A0AAD3CXJ6"/>
<evidence type="ECO:0000256" key="1">
    <source>
        <dbReference type="SAM" id="MobiDB-lite"/>
    </source>
</evidence>
<accession>A0AAD3CXJ6</accession>
<sequence>MSPMEPTMWQQLYGSIREDKVTNDELENHRIHEVNLDFEKALNLPSKTNLSSWIESVKRTEEVRARLAFDNTEVVASLDTSDHLNVDEFLGDLNALLEEEEEDFTFETAKVEFRTLSFQQDEYSVDDRTNFKAILFRDEWMSKKCFQSWKGVLVQKKNREQSLLLWFLAKSQMNALKSCFWLWLQECRDRRDLGSRANAAMQILKTKWIVVGWRSFIRAQNQSKRTLLEKALQALKRNSTSMKVLRDKVEKKRSTFFLLRTFTILRTYSKRSKEAKGIQQMKKSLNPPLKSLSNISSSNRSSSNNSRNVGKLTTSTRPRTLYGKENQNTKNSNVRGLTKPKLQQPFDKDEIERQSFVLRKREEKKMKLMKEAELERMKQAYRLARMHYNVQLLRKCISNWKLNIIASRVKMEKARNYHFYQLARKSISSLKAYLKLAKAAQIDNERLAFREADNHRNKQILRQHLVQWHTQMKVNQECLAKVKTLRDVLQKQRNFKIWHCSFTRSRIKNDRREDLIAWKSNKNIRRWVLRRWRAGIEELKLEREESRNVQMKWVEVRQWLKEAEIE</sequence>
<evidence type="ECO:0008006" key="4">
    <source>
        <dbReference type="Google" id="ProtNLM"/>
    </source>
</evidence>
<protein>
    <recommendedName>
        <fullName evidence="4">Sfi1 spindle body domain-containing protein</fullName>
    </recommendedName>
</protein>